<sequence length="171" mass="19341">MSVFAAALFCVVIAVSDGDTLKARCDSEAEVQTVRLAGIDAPEYRQPFGRRSRQKLADLALERPARLECQTRDDRYGRRVCRVWVAPSHCRDGDDAKVCPQTLDAGHAMLTVGLAWWDERFAHTQPPEMRSAYAHSQQEAQARQAGLWSDSDAVPPWLWRQFHPSVYGRSR</sequence>
<evidence type="ECO:0000313" key="6">
    <source>
        <dbReference type="Proteomes" id="UP001174908"/>
    </source>
</evidence>
<dbReference type="InterPro" id="IPR016071">
    <property type="entry name" value="Staphylococal_nuclease_OB-fold"/>
</dbReference>
<keyword evidence="2" id="KW-0255">Endonuclease</keyword>
<proteinExistence type="predicted"/>
<dbReference type="Proteomes" id="UP001174908">
    <property type="component" value="Unassembled WGS sequence"/>
</dbReference>
<dbReference type="Pfam" id="PF00565">
    <property type="entry name" value="SNase"/>
    <property type="match status" value="1"/>
</dbReference>
<dbReference type="PANTHER" id="PTHR12302:SF3">
    <property type="entry name" value="SERINE_THREONINE-PROTEIN KINASE 31"/>
    <property type="match status" value="1"/>
</dbReference>
<keyword evidence="3" id="KW-0378">Hydrolase</keyword>
<dbReference type="SUPFAM" id="SSF50199">
    <property type="entry name" value="Staphylococcal nuclease"/>
    <property type="match status" value="1"/>
</dbReference>
<gene>
    <name evidence="5" type="ORF">QTH91_04950</name>
</gene>
<dbReference type="Gene3D" id="2.40.50.90">
    <property type="match status" value="1"/>
</dbReference>
<comment type="caution">
    <text evidence="5">The sequence shown here is derived from an EMBL/GenBank/DDBJ whole genome shotgun (WGS) entry which is preliminary data.</text>
</comment>
<accession>A0ABT7N7B1</accession>
<evidence type="ECO:0000256" key="3">
    <source>
        <dbReference type="ARBA" id="ARBA00022801"/>
    </source>
</evidence>
<evidence type="ECO:0000313" key="5">
    <source>
        <dbReference type="EMBL" id="MDM0043824.1"/>
    </source>
</evidence>
<name>A0ABT7N7B1_9BURK</name>
<keyword evidence="1" id="KW-0540">Nuclease</keyword>
<organism evidence="5 6">
    <name type="scientific">Variovorax dokdonensis</name>
    <dbReference type="NCBI Taxonomy" id="344883"/>
    <lineage>
        <taxon>Bacteria</taxon>
        <taxon>Pseudomonadati</taxon>
        <taxon>Pseudomonadota</taxon>
        <taxon>Betaproteobacteria</taxon>
        <taxon>Burkholderiales</taxon>
        <taxon>Comamonadaceae</taxon>
        <taxon>Variovorax</taxon>
    </lineage>
</organism>
<keyword evidence="6" id="KW-1185">Reference proteome</keyword>
<reference evidence="5" key="1">
    <citation type="submission" date="2023-06" db="EMBL/GenBank/DDBJ databases">
        <authorList>
            <person name="Jiang Y."/>
            <person name="Liu Q."/>
        </authorList>
    </citation>
    <scope>NUCLEOTIDE SEQUENCE</scope>
    <source>
        <strain evidence="5">CGMCC 1.12089</strain>
    </source>
</reference>
<protein>
    <submittedName>
        <fullName evidence="5">Thermonuclease family protein</fullName>
    </submittedName>
</protein>
<feature type="domain" description="TNase-like" evidence="4">
    <location>
        <begin position="6"/>
        <end position="150"/>
    </location>
</feature>
<dbReference type="SMART" id="SM00318">
    <property type="entry name" value="SNc"/>
    <property type="match status" value="1"/>
</dbReference>
<dbReference type="EMBL" id="JASZYV010000001">
    <property type="protein sequence ID" value="MDM0043824.1"/>
    <property type="molecule type" value="Genomic_DNA"/>
</dbReference>
<dbReference type="PANTHER" id="PTHR12302">
    <property type="entry name" value="EBNA2 BINDING PROTEIN P100"/>
    <property type="match status" value="1"/>
</dbReference>
<dbReference type="PROSITE" id="PS50830">
    <property type="entry name" value="TNASE_3"/>
    <property type="match status" value="1"/>
</dbReference>
<dbReference type="RefSeq" id="WP_286658903.1">
    <property type="nucleotide sequence ID" value="NZ_JASZYV010000001.1"/>
</dbReference>
<evidence type="ECO:0000259" key="4">
    <source>
        <dbReference type="PROSITE" id="PS50830"/>
    </source>
</evidence>
<dbReference type="InterPro" id="IPR035437">
    <property type="entry name" value="SNase_OB-fold_sf"/>
</dbReference>
<evidence type="ECO:0000256" key="1">
    <source>
        <dbReference type="ARBA" id="ARBA00022722"/>
    </source>
</evidence>
<evidence type="ECO:0000256" key="2">
    <source>
        <dbReference type="ARBA" id="ARBA00022759"/>
    </source>
</evidence>